<reference evidence="19" key="1">
    <citation type="submission" date="2022-08" db="EMBL/GenBank/DDBJ databases">
        <authorList>
            <person name="Dzunkova M."/>
            <person name="La Clair J."/>
            <person name="Tyml T."/>
            <person name="Doud D."/>
            <person name="Schulz F."/>
            <person name="Piquer S."/>
            <person name="Porcel Sanchis D."/>
            <person name="Osborn A."/>
            <person name="Robinson D."/>
            <person name="Louie K.B."/>
            <person name="Bowen B.P."/>
            <person name="Bowers R."/>
            <person name="Lee J."/>
            <person name="Arnau Llombart V."/>
            <person name="Diaz Villanueva W."/>
            <person name="Gosliner T."/>
            <person name="Northen T."/>
            <person name="Cheng J.-F."/>
            <person name="Burkart M.D."/>
            <person name="Woyke T."/>
        </authorList>
    </citation>
    <scope>NUCLEOTIDE SEQUENCE</scope>
    <source>
        <strain evidence="19">Df01</strain>
    </source>
</reference>
<dbReference type="InterPro" id="IPR020084">
    <property type="entry name" value="NUDIX_hydrolase_CS"/>
</dbReference>
<evidence type="ECO:0000256" key="10">
    <source>
        <dbReference type="ARBA" id="ARBA00035861"/>
    </source>
</evidence>
<evidence type="ECO:0000256" key="3">
    <source>
        <dbReference type="ARBA" id="ARBA00022457"/>
    </source>
</evidence>
<evidence type="ECO:0000256" key="15">
    <source>
        <dbReference type="ARBA" id="ARBA00041979"/>
    </source>
</evidence>
<dbReference type="InterPro" id="IPR000086">
    <property type="entry name" value="NUDIX_hydrolase_dom"/>
</dbReference>
<evidence type="ECO:0000256" key="12">
    <source>
        <dbReference type="ARBA" id="ARBA00038905"/>
    </source>
</evidence>
<dbReference type="InterPro" id="IPR047127">
    <property type="entry name" value="MutT-like"/>
</dbReference>
<evidence type="ECO:0000256" key="2">
    <source>
        <dbReference type="ARBA" id="ARBA00005582"/>
    </source>
</evidence>
<reference evidence="19" key="2">
    <citation type="journal article" date="2023" name="Microbiome">
        <title>Synthase-selected sorting approach identifies a beta-lactone synthase in a nudibranch symbiotic bacterium.</title>
        <authorList>
            <person name="Dzunkova M."/>
            <person name="La Clair J.J."/>
            <person name="Tyml T."/>
            <person name="Doud D."/>
            <person name="Schulz F."/>
            <person name="Piquer-Esteban S."/>
            <person name="Porcel Sanchis D."/>
            <person name="Osborn A."/>
            <person name="Robinson D."/>
            <person name="Louie K.B."/>
            <person name="Bowen B.P."/>
            <person name="Bowers R.M."/>
            <person name="Lee J."/>
            <person name="Arnau V."/>
            <person name="Diaz-Villanueva W."/>
            <person name="Stepanauskas R."/>
            <person name="Gosliner T."/>
            <person name="Date S.V."/>
            <person name="Northen T.R."/>
            <person name="Cheng J.F."/>
            <person name="Burkart M.D."/>
            <person name="Woyke T."/>
        </authorList>
    </citation>
    <scope>NUCLEOTIDE SEQUENCE</scope>
    <source>
        <strain evidence="19">Df01</strain>
    </source>
</reference>
<keyword evidence="4" id="KW-0235">DNA replication</keyword>
<dbReference type="SUPFAM" id="SSF51391">
    <property type="entry name" value="Thiamin phosphate synthase"/>
    <property type="match status" value="1"/>
</dbReference>
<keyword evidence="6" id="KW-0227">DNA damage</keyword>
<dbReference type="InterPro" id="IPR022998">
    <property type="entry name" value="ThiamineP_synth_TenI"/>
</dbReference>
<gene>
    <name evidence="19" type="ORF">NQX30_01745</name>
</gene>
<keyword evidence="5" id="KW-0479">Metal-binding</keyword>
<dbReference type="InterPro" id="IPR015797">
    <property type="entry name" value="NUDIX_hydrolase-like_dom_sf"/>
</dbReference>
<evidence type="ECO:0000313" key="20">
    <source>
        <dbReference type="Proteomes" id="UP001168167"/>
    </source>
</evidence>
<comment type="similarity">
    <text evidence="2 17">Belongs to the Nudix hydrolase family.</text>
</comment>
<protein>
    <recommendedName>
        <fullName evidence="13">8-oxo-dGTP diphosphatase</fullName>
        <ecNumber evidence="12">3.6.1.55</ecNumber>
    </recommendedName>
    <alternativeName>
        <fullName evidence="16">7,8-dihydro-8-oxoguanine-triphosphatase</fullName>
    </alternativeName>
    <alternativeName>
        <fullName evidence="15">Mutator protein MutT</fullName>
    </alternativeName>
    <alternativeName>
        <fullName evidence="14">dGTP pyrophosphohydrolase</fullName>
    </alternativeName>
</protein>
<comment type="catalytic activity">
    <reaction evidence="10">
        <text>8-oxo-dGTP + H2O = 8-oxo-dGMP + diphosphate + H(+)</text>
        <dbReference type="Rhea" id="RHEA:31575"/>
        <dbReference type="ChEBI" id="CHEBI:15377"/>
        <dbReference type="ChEBI" id="CHEBI:15378"/>
        <dbReference type="ChEBI" id="CHEBI:33019"/>
        <dbReference type="ChEBI" id="CHEBI:63224"/>
        <dbReference type="ChEBI" id="CHEBI:77896"/>
        <dbReference type="EC" id="3.6.1.55"/>
    </reaction>
</comment>
<dbReference type="NCBIfam" id="NF006530">
    <property type="entry name" value="PRK08999.1"/>
    <property type="match status" value="1"/>
</dbReference>
<comment type="cofactor">
    <cofactor evidence="1">
        <name>Mg(2+)</name>
        <dbReference type="ChEBI" id="CHEBI:18420"/>
    </cofactor>
</comment>
<dbReference type="GO" id="GO:0016787">
    <property type="term" value="F:hydrolase activity"/>
    <property type="evidence" value="ECO:0007669"/>
    <property type="project" value="UniProtKB-KW"/>
</dbReference>
<dbReference type="InterPro" id="IPR020476">
    <property type="entry name" value="Nudix_hydrolase"/>
</dbReference>
<dbReference type="PANTHER" id="PTHR47707">
    <property type="entry name" value="8-OXO-DGTP DIPHOSPHATASE"/>
    <property type="match status" value="1"/>
</dbReference>
<evidence type="ECO:0000256" key="9">
    <source>
        <dbReference type="ARBA" id="ARBA00023204"/>
    </source>
</evidence>
<evidence type="ECO:0000256" key="4">
    <source>
        <dbReference type="ARBA" id="ARBA00022705"/>
    </source>
</evidence>
<proteinExistence type="inferred from homology"/>
<evidence type="ECO:0000256" key="16">
    <source>
        <dbReference type="ARBA" id="ARBA00042798"/>
    </source>
</evidence>
<dbReference type="PROSITE" id="PS00893">
    <property type="entry name" value="NUDIX_BOX"/>
    <property type="match status" value="1"/>
</dbReference>
<keyword evidence="20" id="KW-1185">Reference proteome</keyword>
<dbReference type="SUPFAM" id="SSF55811">
    <property type="entry name" value="Nudix"/>
    <property type="match status" value="1"/>
</dbReference>
<dbReference type="Pfam" id="PF02581">
    <property type="entry name" value="TMP-TENI"/>
    <property type="match status" value="1"/>
</dbReference>
<dbReference type="PANTHER" id="PTHR47707:SF1">
    <property type="entry name" value="NUDIX HYDROLASE FAMILY PROTEIN"/>
    <property type="match status" value="1"/>
</dbReference>
<name>A0ABT7QK74_9GAMM</name>
<dbReference type="CDD" id="cd03425">
    <property type="entry name" value="NUDIX_MutT_NudA_like"/>
    <property type="match status" value="1"/>
</dbReference>
<organism evidence="19 20">
    <name type="scientific">Candidatus Doriopsillibacter californiensis</name>
    <dbReference type="NCBI Taxonomy" id="2970740"/>
    <lineage>
        <taxon>Bacteria</taxon>
        <taxon>Pseudomonadati</taxon>
        <taxon>Pseudomonadota</taxon>
        <taxon>Gammaproteobacteria</taxon>
        <taxon>Candidatus Tethybacterales</taxon>
        <taxon>Candidatus Persebacteraceae</taxon>
        <taxon>Candidatus Doriopsillibacter</taxon>
    </lineage>
</organism>
<keyword evidence="9" id="KW-0234">DNA repair</keyword>
<dbReference type="Gene3D" id="3.90.79.10">
    <property type="entry name" value="Nucleoside Triphosphate Pyrophosphohydrolase"/>
    <property type="match status" value="1"/>
</dbReference>
<evidence type="ECO:0000256" key="14">
    <source>
        <dbReference type="ARBA" id="ARBA00041592"/>
    </source>
</evidence>
<dbReference type="Gene3D" id="3.20.20.70">
    <property type="entry name" value="Aldolase class I"/>
    <property type="match status" value="1"/>
</dbReference>
<evidence type="ECO:0000256" key="6">
    <source>
        <dbReference type="ARBA" id="ARBA00022763"/>
    </source>
</evidence>
<keyword evidence="7 17" id="KW-0378">Hydrolase</keyword>
<comment type="catalytic activity">
    <reaction evidence="11">
        <text>8-oxo-GTP + H2O = 8-oxo-GMP + diphosphate + H(+)</text>
        <dbReference type="Rhea" id="RHEA:67616"/>
        <dbReference type="ChEBI" id="CHEBI:15377"/>
        <dbReference type="ChEBI" id="CHEBI:15378"/>
        <dbReference type="ChEBI" id="CHEBI:33019"/>
        <dbReference type="ChEBI" id="CHEBI:143553"/>
        <dbReference type="ChEBI" id="CHEBI:145694"/>
    </reaction>
</comment>
<dbReference type="EMBL" id="JANQAO010000001">
    <property type="protein sequence ID" value="MDM5147104.1"/>
    <property type="molecule type" value="Genomic_DNA"/>
</dbReference>
<evidence type="ECO:0000256" key="8">
    <source>
        <dbReference type="ARBA" id="ARBA00022842"/>
    </source>
</evidence>
<evidence type="ECO:0000256" key="13">
    <source>
        <dbReference type="ARBA" id="ARBA00040794"/>
    </source>
</evidence>
<dbReference type="PRINTS" id="PR00502">
    <property type="entry name" value="NUDIXFAMILY"/>
</dbReference>
<evidence type="ECO:0000256" key="7">
    <source>
        <dbReference type="ARBA" id="ARBA00022801"/>
    </source>
</evidence>
<evidence type="ECO:0000313" key="19">
    <source>
        <dbReference type="EMBL" id="MDM5147104.1"/>
    </source>
</evidence>
<dbReference type="PROSITE" id="PS51462">
    <property type="entry name" value="NUDIX"/>
    <property type="match status" value="1"/>
</dbReference>
<dbReference type="CDD" id="cd00564">
    <property type="entry name" value="TMP_TenI"/>
    <property type="match status" value="1"/>
</dbReference>
<comment type="caution">
    <text evidence="19">The sequence shown here is derived from an EMBL/GenBank/DDBJ whole genome shotgun (WGS) entry which is preliminary data.</text>
</comment>
<feature type="domain" description="Nudix hydrolase" evidence="18">
    <location>
        <begin position="3"/>
        <end position="127"/>
    </location>
</feature>
<evidence type="ECO:0000256" key="5">
    <source>
        <dbReference type="ARBA" id="ARBA00022723"/>
    </source>
</evidence>
<evidence type="ECO:0000256" key="17">
    <source>
        <dbReference type="RuleBase" id="RU003476"/>
    </source>
</evidence>
<dbReference type="Proteomes" id="UP001168167">
    <property type="component" value="Unassembled WGS sequence"/>
</dbReference>
<accession>A0ABT7QK74</accession>
<dbReference type="InterPro" id="IPR036206">
    <property type="entry name" value="ThiamineP_synth_sf"/>
</dbReference>
<dbReference type="InterPro" id="IPR013785">
    <property type="entry name" value="Aldolase_TIM"/>
</dbReference>
<keyword evidence="3" id="KW-0515">Mutator protein</keyword>
<evidence type="ECO:0000256" key="1">
    <source>
        <dbReference type="ARBA" id="ARBA00001946"/>
    </source>
</evidence>
<dbReference type="EC" id="3.6.1.55" evidence="12"/>
<dbReference type="Pfam" id="PF00293">
    <property type="entry name" value="NUDIX"/>
    <property type="match status" value="1"/>
</dbReference>
<sequence length="311" mass="34516">MTDTHAAVGIIWRGDNEVLMQRRRPQQTFSGYWEFPGGKIQFGETPAQALCRELQEELGITVTTLQPWLRRRHQYPHGNVMLHFFHVRAYAGVPYAAEGQQWQWTLLAQSPSPLLPANLSLWKWLSLPSVCAVTAAEIFGVEEMIKRMQAALANRLKLVQLRDKNISAEGRRHLATTAATLCRAHQALLLINDDEQLARDVQADGVHLSSGKLAVCDRRPDFLWAAASCHHEADIAKAVTLGLDFVVLSPVNKTLTHVKATPLGWERFAEFATTAGLPVYALGGMTVADIAVAQQHSGQGIGMMRQAWNVQ</sequence>
<evidence type="ECO:0000259" key="18">
    <source>
        <dbReference type="PROSITE" id="PS51462"/>
    </source>
</evidence>
<evidence type="ECO:0000256" key="11">
    <source>
        <dbReference type="ARBA" id="ARBA00036904"/>
    </source>
</evidence>
<keyword evidence="8" id="KW-0460">Magnesium</keyword>